<dbReference type="EMBL" id="QXGD01002395">
    <property type="protein sequence ID" value="KAE9189216.1"/>
    <property type="molecule type" value="Genomic_DNA"/>
</dbReference>
<evidence type="ECO:0000313" key="6">
    <source>
        <dbReference type="Proteomes" id="UP000429523"/>
    </source>
</evidence>
<evidence type="ECO:0000313" key="3">
    <source>
        <dbReference type="EMBL" id="KAE9084036.1"/>
    </source>
</evidence>
<dbReference type="EMBL" id="QXFZ01001852">
    <property type="protein sequence ID" value="KAE9084036.1"/>
    <property type="molecule type" value="Genomic_DNA"/>
</dbReference>
<evidence type="ECO:0000313" key="7">
    <source>
        <dbReference type="Proteomes" id="UP000433483"/>
    </source>
</evidence>
<accession>A0A6A3WZK6</accession>
<evidence type="ECO:0000313" key="8">
    <source>
        <dbReference type="Proteomes" id="UP000440367"/>
    </source>
</evidence>
<evidence type="ECO:0000313" key="5">
    <source>
        <dbReference type="EMBL" id="KAE9189216.1"/>
    </source>
</evidence>
<feature type="chain" id="PRO_5036166703" evidence="1">
    <location>
        <begin position="25"/>
        <end position="52"/>
    </location>
</feature>
<proteinExistence type="predicted"/>
<evidence type="ECO:0000313" key="2">
    <source>
        <dbReference type="EMBL" id="KAE8926519.1"/>
    </source>
</evidence>
<dbReference type="Proteomes" id="UP000433483">
    <property type="component" value="Unassembled WGS sequence"/>
</dbReference>
<dbReference type="EMBL" id="QXGB01002347">
    <property type="protein sequence ID" value="KAE9178844.1"/>
    <property type="molecule type" value="Genomic_DNA"/>
</dbReference>
<reference evidence="6 7" key="1">
    <citation type="submission" date="2018-08" db="EMBL/GenBank/DDBJ databases">
        <title>Genomic investigation of the strawberry pathogen Phytophthora fragariae indicates pathogenicity is determined by transcriptional variation in three key races.</title>
        <authorList>
            <person name="Adams T.M."/>
            <person name="Armitage A.D."/>
            <person name="Sobczyk M.K."/>
            <person name="Bates H.J."/>
            <person name="Dunwell J.M."/>
            <person name="Nellist C.F."/>
            <person name="Harrison R.J."/>
        </authorList>
    </citation>
    <scope>NUCLEOTIDE SEQUENCE [LARGE SCALE GENOMIC DNA]</scope>
    <source>
        <strain evidence="5 8">BC-1</strain>
        <strain evidence="4 7">NOV-27</strain>
        <strain evidence="3 9">NOV-71</strain>
        <strain evidence="2 6">NOV-9</strain>
    </source>
</reference>
<dbReference type="Proteomes" id="UP000429523">
    <property type="component" value="Unassembled WGS sequence"/>
</dbReference>
<comment type="caution">
    <text evidence="5">The sequence shown here is derived from an EMBL/GenBank/DDBJ whole genome shotgun (WGS) entry which is preliminary data.</text>
</comment>
<dbReference type="EMBL" id="QXGF01002024">
    <property type="protein sequence ID" value="KAE8926519.1"/>
    <property type="molecule type" value="Genomic_DNA"/>
</dbReference>
<name>A0A6A3WZK6_9STRA</name>
<evidence type="ECO:0000256" key="1">
    <source>
        <dbReference type="SAM" id="SignalP"/>
    </source>
</evidence>
<dbReference type="AlphaFoldDB" id="A0A6A3WZK6"/>
<gene>
    <name evidence="5" type="ORF">PF002_g25111</name>
    <name evidence="4" type="ORF">PF005_g23913</name>
    <name evidence="3" type="ORF">PF007_g21666</name>
    <name evidence="2" type="ORF">PF009_g23290</name>
</gene>
<evidence type="ECO:0000313" key="4">
    <source>
        <dbReference type="EMBL" id="KAE9178844.1"/>
    </source>
</evidence>
<protein>
    <submittedName>
        <fullName evidence="5">Uncharacterized protein</fullName>
    </submittedName>
</protein>
<dbReference type="Proteomes" id="UP000440367">
    <property type="component" value="Unassembled WGS sequence"/>
</dbReference>
<sequence length="52" mass="5533">MMGHSLSASLFAAVLDARIFVARSRRCCCLYVSPGDLGGGEKKKAPCARFAL</sequence>
<dbReference type="Proteomes" id="UP000441208">
    <property type="component" value="Unassembled WGS sequence"/>
</dbReference>
<keyword evidence="7" id="KW-1185">Reference proteome</keyword>
<organism evidence="5 8">
    <name type="scientific">Phytophthora fragariae</name>
    <dbReference type="NCBI Taxonomy" id="53985"/>
    <lineage>
        <taxon>Eukaryota</taxon>
        <taxon>Sar</taxon>
        <taxon>Stramenopiles</taxon>
        <taxon>Oomycota</taxon>
        <taxon>Peronosporomycetes</taxon>
        <taxon>Peronosporales</taxon>
        <taxon>Peronosporaceae</taxon>
        <taxon>Phytophthora</taxon>
    </lineage>
</organism>
<feature type="signal peptide" evidence="1">
    <location>
        <begin position="1"/>
        <end position="24"/>
    </location>
</feature>
<keyword evidence="1" id="KW-0732">Signal</keyword>
<evidence type="ECO:0000313" key="9">
    <source>
        <dbReference type="Proteomes" id="UP000441208"/>
    </source>
</evidence>